<evidence type="ECO:0000256" key="5">
    <source>
        <dbReference type="SAM" id="Coils"/>
    </source>
</evidence>
<sequence>MAVHTTWFCSQDPLLLPPFIPNSSQSPLQQIPCSPPLKKQSLVDMDLFFQSESEKLREMVMEEEQRRQQGALLQSYESRIAGAMRQRDAELAMAKSRNRELQDLMAGAELEARLWERRAAENEAAVSELSHRLRQAAAAEREAEESFCGGGSTPSPAEGGCMTCGSGRAMSVVFLPCRHLCCCKSCDVFLEACPVCAAVKEDSLQVILP</sequence>
<evidence type="ECO:0000256" key="3">
    <source>
        <dbReference type="ARBA" id="ARBA00022833"/>
    </source>
</evidence>
<feature type="coiled-coil region" evidence="5">
    <location>
        <begin position="91"/>
        <end position="118"/>
    </location>
</feature>
<dbReference type="Gene3D" id="3.30.40.10">
    <property type="entry name" value="Zinc/RING finger domain, C3HC4 (zinc finger)"/>
    <property type="match status" value="1"/>
</dbReference>
<keyword evidence="8" id="KW-1185">Reference proteome</keyword>
<name>A0A484LIX9_9ASTE</name>
<feature type="domain" description="RING-type" evidence="6">
    <location>
        <begin position="161"/>
        <end position="196"/>
    </location>
</feature>
<protein>
    <recommendedName>
        <fullName evidence="6">RING-type domain-containing protein</fullName>
    </recommendedName>
</protein>
<dbReference type="EMBL" id="OOIL02001512">
    <property type="protein sequence ID" value="VFQ76277.1"/>
    <property type="molecule type" value="Genomic_DNA"/>
</dbReference>
<reference evidence="7 8" key="1">
    <citation type="submission" date="2018-04" db="EMBL/GenBank/DDBJ databases">
        <authorList>
            <person name="Vogel A."/>
        </authorList>
    </citation>
    <scope>NUCLEOTIDE SEQUENCE [LARGE SCALE GENOMIC DNA]</scope>
</reference>
<organism evidence="7 8">
    <name type="scientific">Cuscuta campestris</name>
    <dbReference type="NCBI Taxonomy" id="132261"/>
    <lineage>
        <taxon>Eukaryota</taxon>
        <taxon>Viridiplantae</taxon>
        <taxon>Streptophyta</taxon>
        <taxon>Embryophyta</taxon>
        <taxon>Tracheophyta</taxon>
        <taxon>Spermatophyta</taxon>
        <taxon>Magnoliopsida</taxon>
        <taxon>eudicotyledons</taxon>
        <taxon>Gunneridae</taxon>
        <taxon>Pentapetalae</taxon>
        <taxon>asterids</taxon>
        <taxon>lamiids</taxon>
        <taxon>Solanales</taxon>
        <taxon>Convolvulaceae</taxon>
        <taxon>Cuscuteae</taxon>
        <taxon>Cuscuta</taxon>
        <taxon>Cuscuta subgen. Grammica</taxon>
        <taxon>Cuscuta sect. Cleistogrammica</taxon>
    </lineage>
</organism>
<dbReference type="PROSITE" id="PS50089">
    <property type="entry name" value="ZF_RING_2"/>
    <property type="match status" value="1"/>
</dbReference>
<dbReference type="InterPro" id="IPR001841">
    <property type="entry name" value="Znf_RING"/>
</dbReference>
<dbReference type="GO" id="GO:0008270">
    <property type="term" value="F:zinc ion binding"/>
    <property type="evidence" value="ECO:0007669"/>
    <property type="project" value="UniProtKB-KW"/>
</dbReference>
<dbReference type="PIRSF" id="PIRSF036836">
    <property type="entry name" value="RNase_bind_SBP1"/>
    <property type="match status" value="1"/>
</dbReference>
<dbReference type="OrthoDB" id="1711136at2759"/>
<dbReference type="Pfam" id="PF13920">
    <property type="entry name" value="zf-C3HC4_3"/>
    <property type="match status" value="1"/>
</dbReference>
<proteinExistence type="predicted"/>
<evidence type="ECO:0000259" key="6">
    <source>
        <dbReference type="PROSITE" id="PS50089"/>
    </source>
</evidence>
<dbReference type="InterPro" id="IPR013083">
    <property type="entry name" value="Znf_RING/FYVE/PHD"/>
</dbReference>
<accession>A0A484LIX9</accession>
<dbReference type="PANTHER" id="PTHR42647:SF71">
    <property type="entry name" value="E3 UBIQUITIN-PROTEIN LIGASE BOI"/>
    <property type="match status" value="1"/>
</dbReference>
<evidence type="ECO:0000256" key="1">
    <source>
        <dbReference type="ARBA" id="ARBA00022723"/>
    </source>
</evidence>
<dbReference type="Proteomes" id="UP000595140">
    <property type="component" value="Unassembled WGS sequence"/>
</dbReference>
<keyword evidence="1" id="KW-0479">Metal-binding</keyword>
<dbReference type="AlphaFoldDB" id="A0A484LIX9"/>
<gene>
    <name evidence="7" type="ORF">CCAM_LOCUS18053</name>
</gene>
<keyword evidence="3" id="KW-0862">Zinc</keyword>
<evidence type="ECO:0000256" key="2">
    <source>
        <dbReference type="ARBA" id="ARBA00022771"/>
    </source>
</evidence>
<evidence type="ECO:0000313" key="7">
    <source>
        <dbReference type="EMBL" id="VFQ76277.1"/>
    </source>
</evidence>
<keyword evidence="2 4" id="KW-0863">Zinc-finger</keyword>
<keyword evidence="5" id="KW-0175">Coiled coil</keyword>
<evidence type="ECO:0000313" key="8">
    <source>
        <dbReference type="Proteomes" id="UP000595140"/>
    </source>
</evidence>
<evidence type="ECO:0000256" key="4">
    <source>
        <dbReference type="PROSITE-ProRule" id="PRU00175"/>
    </source>
</evidence>
<dbReference type="GO" id="GO:0004842">
    <property type="term" value="F:ubiquitin-protein transferase activity"/>
    <property type="evidence" value="ECO:0007669"/>
    <property type="project" value="TreeGrafter"/>
</dbReference>
<dbReference type="PANTHER" id="PTHR42647">
    <property type="entry name" value="SBP (S-RIBONUCLEASE BINDING PROTEIN) FAMILY PROTEIN"/>
    <property type="match status" value="1"/>
</dbReference>